<dbReference type="EMBL" id="UOEU01000361">
    <property type="protein sequence ID" value="VAW32475.1"/>
    <property type="molecule type" value="Genomic_DNA"/>
</dbReference>
<accession>A0A3B0UN02</accession>
<evidence type="ECO:0000256" key="5">
    <source>
        <dbReference type="ARBA" id="ARBA00022729"/>
    </source>
</evidence>
<keyword evidence="7" id="KW-0998">Cell outer membrane</keyword>
<dbReference type="InterPro" id="IPR059226">
    <property type="entry name" value="Choice_anch_Q_dom"/>
</dbReference>
<dbReference type="SMART" id="SM00710">
    <property type="entry name" value="PbH1"/>
    <property type="match status" value="7"/>
</dbReference>
<protein>
    <submittedName>
        <fullName evidence="9">Uncharacterized protein</fullName>
    </submittedName>
</protein>
<keyword evidence="6 8" id="KW-0472">Membrane</keyword>
<dbReference type="InterPro" id="IPR013783">
    <property type="entry name" value="Ig-like_fold"/>
</dbReference>
<dbReference type="NCBIfam" id="NF041518">
    <property type="entry name" value="choice_anch_Q"/>
    <property type="match status" value="1"/>
</dbReference>
<reference evidence="9" key="1">
    <citation type="submission" date="2018-06" db="EMBL/GenBank/DDBJ databases">
        <authorList>
            <person name="Zhirakovskaya E."/>
        </authorList>
    </citation>
    <scope>NUCLEOTIDE SEQUENCE</scope>
</reference>
<dbReference type="AlphaFoldDB" id="A0A3B0UN02"/>
<gene>
    <name evidence="9" type="ORF">MNBD_CHLOROFLEXI01-3291</name>
</gene>
<keyword evidence="4" id="KW-0964">Secreted</keyword>
<keyword evidence="5" id="KW-0732">Signal</keyword>
<dbReference type="Pfam" id="PF02415">
    <property type="entry name" value="Chlam_PMP"/>
    <property type="match status" value="4"/>
</dbReference>
<evidence type="ECO:0000256" key="1">
    <source>
        <dbReference type="ARBA" id="ARBA00004196"/>
    </source>
</evidence>
<dbReference type="InterPro" id="IPR011050">
    <property type="entry name" value="Pectin_lyase_fold/virulence"/>
</dbReference>
<organism evidence="9">
    <name type="scientific">hydrothermal vent metagenome</name>
    <dbReference type="NCBI Taxonomy" id="652676"/>
    <lineage>
        <taxon>unclassified sequences</taxon>
        <taxon>metagenomes</taxon>
        <taxon>ecological metagenomes</taxon>
    </lineage>
</organism>
<dbReference type="InterPro" id="IPR006626">
    <property type="entry name" value="PbH1"/>
</dbReference>
<dbReference type="PANTHER" id="PTHR11319:SF35">
    <property type="entry name" value="OUTER MEMBRANE PROTEIN PMPC-RELATED"/>
    <property type="match status" value="1"/>
</dbReference>
<evidence type="ECO:0000256" key="7">
    <source>
        <dbReference type="ARBA" id="ARBA00023237"/>
    </source>
</evidence>
<evidence type="ECO:0000256" key="4">
    <source>
        <dbReference type="ARBA" id="ARBA00022525"/>
    </source>
</evidence>
<evidence type="ECO:0000313" key="9">
    <source>
        <dbReference type="EMBL" id="VAW32475.1"/>
    </source>
</evidence>
<dbReference type="InterPro" id="IPR003368">
    <property type="entry name" value="POMP_repeat"/>
</dbReference>
<evidence type="ECO:0000256" key="2">
    <source>
        <dbReference type="ARBA" id="ARBA00004442"/>
    </source>
</evidence>
<keyword evidence="8" id="KW-1133">Transmembrane helix</keyword>
<comment type="subcellular location">
    <subcellularLocation>
        <location evidence="1">Cell envelope</location>
    </subcellularLocation>
    <subcellularLocation>
        <location evidence="2">Cell outer membrane</location>
    </subcellularLocation>
    <subcellularLocation>
        <location evidence="3">Secreted</location>
    </subcellularLocation>
</comment>
<name>A0A3B0UN02_9ZZZZ</name>
<dbReference type="SUPFAM" id="SSF51126">
    <property type="entry name" value="Pectin lyase-like"/>
    <property type="match status" value="2"/>
</dbReference>
<evidence type="ECO:0000256" key="3">
    <source>
        <dbReference type="ARBA" id="ARBA00004613"/>
    </source>
</evidence>
<keyword evidence="8" id="KW-0812">Transmembrane</keyword>
<feature type="transmembrane region" description="Helical" evidence="8">
    <location>
        <begin position="20"/>
        <end position="41"/>
    </location>
</feature>
<dbReference type="SUPFAM" id="SSF81296">
    <property type="entry name" value="E set domains"/>
    <property type="match status" value="1"/>
</dbReference>
<evidence type="ECO:0000256" key="8">
    <source>
        <dbReference type="SAM" id="Phobius"/>
    </source>
</evidence>
<proteinExistence type="predicted"/>
<sequence>MKQPIKPKSHQGNISPSNKLLSGEIGILLVLLLIATMLLAAKTAKGAGVVGSGTPASCTETALDAALSGGGSVSFNCGGSHTITLTSEKTITSSTTLDGGGQITLSGSGSTRLFNLQNGATLALQNITLQDGFSSSNGGAIYVERLSTLTLSNSAINNSTAANGGAIALNGWGSGDAGGTLTVTDSSFSGNISTAAAIPGGGNGGGALYITGGSTATISSSTFSNNQSVNGGGIHILGANLTVTDSIFNGNVADNSAGGGGGGAIYVDGTKNFSGTIDIASSSFTGNHSNQLGGAIFSFPEGNGSTLIDQSLFDGNYALGSGQGGAIYHQSATSNGALSVSNSTFANNYAHANDGTASSGGALWLLDAPVTITSSTFVANDATTPLPLAADDWRRGFGGAIRTSAATTIINSTIVDNTAGFVGGAIAGSATVRNTIIANNDGDNPWGIQENCTVELTNNGNNIQFPQKTTGNWNDYECFAGQTAVNPQLGTLGDFGGLTSTVPLLAGSPAIDAGSNCPATDQRGFARSGICDIGAYEFGGGLLINSLSPPWSGLNNVQDVTLTVQGAGFTPTSVVRWNGADRATTYVSSFVVTAVLPSSDLQTLGSYSVTVYDPSRTLESSPATFTVVTSLTDTFLPTVLKP</sequence>
<dbReference type="PANTHER" id="PTHR11319">
    <property type="entry name" value="G PROTEIN-COUPLED RECEPTOR-RELATED"/>
    <property type="match status" value="1"/>
</dbReference>
<dbReference type="InterPro" id="IPR014756">
    <property type="entry name" value="Ig_E-set"/>
</dbReference>
<dbReference type="Gene3D" id="2.60.40.10">
    <property type="entry name" value="Immunoglobulins"/>
    <property type="match status" value="1"/>
</dbReference>
<dbReference type="GO" id="GO:0009279">
    <property type="term" value="C:cell outer membrane"/>
    <property type="evidence" value="ECO:0007669"/>
    <property type="project" value="UniProtKB-SubCell"/>
</dbReference>
<dbReference type="GO" id="GO:0005576">
    <property type="term" value="C:extracellular region"/>
    <property type="evidence" value="ECO:0007669"/>
    <property type="project" value="UniProtKB-SubCell"/>
</dbReference>
<evidence type="ECO:0000256" key="6">
    <source>
        <dbReference type="ARBA" id="ARBA00023136"/>
    </source>
</evidence>